<name>A0A382KLU8_9ZZZZ</name>
<sequence length="26" mass="2821">HIDGNAKEAVEAMGLSAINHAHFLFQ</sequence>
<dbReference type="AlphaFoldDB" id="A0A382KLU8"/>
<gene>
    <name evidence="1" type="ORF">METZ01_LOCUS278073</name>
</gene>
<protein>
    <submittedName>
        <fullName evidence="1">Uncharacterized protein</fullName>
    </submittedName>
</protein>
<proteinExistence type="predicted"/>
<reference evidence="1" key="1">
    <citation type="submission" date="2018-05" db="EMBL/GenBank/DDBJ databases">
        <authorList>
            <person name="Lanie J.A."/>
            <person name="Ng W.-L."/>
            <person name="Kazmierczak K.M."/>
            <person name="Andrzejewski T.M."/>
            <person name="Davidsen T.M."/>
            <person name="Wayne K.J."/>
            <person name="Tettelin H."/>
            <person name="Glass J.I."/>
            <person name="Rusch D."/>
            <person name="Podicherti R."/>
            <person name="Tsui H.-C.T."/>
            <person name="Winkler M.E."/>
        </authorList>
    </citation>
    <scope>NUCLEOTIDE SEQUENCE</scope>
</reference>
<accession>A0A382KLU8</accession>
<dbReference type="EMBL" id="UINC01081403">
    <property type="protein sequence ID" value="SVC25219.1"/>
    <property type="molecule type" value="Genomic_DNA"/>
</dbReference>
<organism evidence="1">
    <name type="scientific">marine metagenome</name>
    <dbReference type="NCBI Taxonomy" id="408172"/>
    <lineage>
        <taxon>unclassified sequences</taxon>
        <taxon>metagenomes</taxon>
        <taxon>ecological metagenomes</taxon>
    </lineage>
</organism>
<feature type="non-terminal residue" evidence="1">
    <location>
        <position position="1"/>
    </location>
</feature>
<evidence type="ECO:0000313" key="1">
    <source>
        <dbReference type="EMBL" id="SVC25219.1"/>
    </source>
</evidence>